<dbReference type="GeneID" id="6079756"/>
<feature type="compositionally biased region" description="Acidic residues" evidence="1">
    <location>
        <begin position="19"/>
        <end position="39"/>
    </location>
</feature>
<reference evidence="2 3" key="1">
    <citation type="journal article" date="2008" name="Nature">
        <title>The genome of Laccaria bicolor provides insights into mycorrhizal symbiosis.</title>
        <authorList>
            <person name="Martin F."/>
            <person name="Aerts A."/>
            <person name="Ahren D."/>
            <person name="Brun A."/>
            <person name="Danchin E.G.J."/>
            <person name="Duchaussoy F."/>
            <person name="Gibon J."/>
            <person name="Kohler A."/>
            <person name="Lindquist E."/>
            <person name="Pereda V."/>
            <person name="Salamov A."/>
            <person name="Shapiro H.J."/>
            <person name="Wuyts J."/>
            <person name="Blaudez D."/>
            <person name="Buee M."/>
            <person name="Brokstein P."/>
            <person name="Canbaeck B."/>
            <person name="Cohen D."/>
            <person name="Courty P.E."/>
            <person name="Coutinho P.M."/>
            <person name="Delaruelle C."/>
            <person name="Detter J.C."/>
            <person name="Deveau A."/>
            <person name="DiFazio S."/>
            <person name="Duplessis S."/>
            <person name="Fraissinet-Tachet L."/>
            <person name="Lucic E."/>
            <person name="Frey-Klett P."/>
            <person name="Fourrey C."/>
            <person name="Feussner I."/>
            <person name="Gay G."/>
            <person name="Grimwood J."/>
            <person name="Hoegger P.J."/>
            <person name="Jain P."/>
            <person name="Kilaru S."/>
            <person name="Labbe J."/>
            <person name="Lin Y.C."/>
            <person name="Legue V."/>
            <person name="Le Tacon F."/>
            <person name="Marmeisse R."/>
            <person name="Melayah D."/>
            <person name="Montanini B."/>
            <person name="Muratet M."/>
            <person name="Nehls U."/>
            <person name="Niculita-Hirzel H."/>
            <person name="Oudot-Le Secq M.P."/>
            <person name="Peter M."/>
            <person name="Quesneville H."/>
            <person name="Rajashekar B."/>
            <person name="Reich M."/>
            <person name="Rouhier N."/>
            <person name="Schmutz J."/>
            <person name="Yin T."/>
            <person name="Chalot M."/>
            <person name="Henrissat B."/>
            <person name="Kuees U."/>
            <person name="Lucas S."/>
            <person name="Van de Peer Y."/>
            <person name="Podila G.K."/>
            <person name="Polle A."/>
            <person name="Pukkila P.J."/>
            <person name="Richardson P.M."/>
            <person name="Rouze P."/>
            <person name="Sanders I.R."/>
            <person name="Stajich J.E."/>
            <person name="Tunlid A."/>
            <person name="Tuskan G."/>
            <person name="Grigoriev I.V."/>
        </authorList>
    </citation>
    <scope>NUCLEOTIDE SEQUENCE [LARGE SCALE GENOMIC DNA]</scope>
    <source>
        <strain evidence="3">S238N-H82 / ATCC MYA-4686</strain>
    </source>
</reference>
<evidence type="ECO:0000313" key="3">
    <source>
        <dbReference type="Proteomes" id="UP000001194"/>
    </source>
</evidence>
<evidence type="ECO:0000256" key="1">
    <source>
        <dbReference type="SAM" id="MobiDB-lite"/>
    </source>
</evidence>
<gene>
    <name evidence="2" type="ORF">LACBIDRAFT_329973</name>
</gene>
<organism evidence="3">
    <name type="scientific">Laccaria bicolor (strain S238N-H82 / ATCC MYA-4686)</name>
    <name type="common">Bicoloured deceiver</name>
    <name type="synonym">Laccaria laccata var. bicolor</name>
    <dbReference type="NCBI Taxonomy" id="486041"/>
    <lineage>
        <taxon>Eukaryota</taxon>
        <taxon>Fungi</taxon>
        <taxon>Dikarya</taxon>
        <taxon>Basidiomycota</taxon>
        <taxon>Agaricomycotina</taxon>
        <taxon>Agaricomycetes</taxon>
        <taxon>Agaricomycetidae</taxon>
        <taxon>Agaricales</taxon>
        <taxon>Agaricineae</taxon>
        <taxon>Hydnangiaceae</taxon>
        <taxon>Laccaria</taxon>
    </lineage>
</organism>
<dbReference type="EMBL" id="DS547114">
    <property type="protein sequence ID" value="EDR05173.1"/>
    <property type="molecule type" value="Genomic_DNA"/>
</dbReference>
<keyword evidence="3" id="KW-1185">Reference proteome</keyword>
<sequence>MFSEMQEHTTQGAKHKLEEEEDAEGEGEGEEEEDKEEGEEQKQDEGPKKRLMRVMKRVRIKSAVEKERCSLTKGRGGEKGESTTKGSGEKGESVKKAEPKKSGKKPNPTVKPSSSGSKPSGSKLTGTHLLREKMTVFSNPKFEGISPIPPKLIGELAGNRGQSEPSVRALMTGLAPHPKYRIPSPIDWTTFRSTKGIRWLSLKGSQRSSRTPTPASTHFQLRAFGKRTRTSLSWSNKWRSTRRQSQTSGKSKTRLLVLGSPVQSGILSKFDKTGTWTGPHRLKDHEKLD</sequence>
<protein>
    <submittedName>
        <fullName evidence="2">Predicted protein</fullName>
    </submittedName>
</protein>
<evidence type="ECO:0000313" key="2">
    <source>
        <dbReference type="EMBL" id="EDR05173.1"/>
    </source>
</evidence>
<dbReference type="HOGENOM" id="CLU_963349_0_0_1"/>
<accession>B0DJT0</accession>
<dbReference type="KEGG" id="lbc:LACBIDRAFT_329973"/>
<dbReference type="RefSeq" id="XP_001884138.1">
    <property type="nucleotide sequence ID" value="XM_001884103.1"/>
</dbReference>
<dbReference type="AlphaFoldDB" id="B0DJT0"/>
<feature type="compositionally biased region" description="Polar residues" evidence="1">
    <location>
        <begin position="234"/>
        <end position="250"/>
    </location>
</feature>
<feature type="region of interest" description="Disordered" evidence="1">
    <location>
        <begin position="1"/>
        <end position="130"/>
    </location>
</feature>
<proteinExistence type="predicted"/>
<feature type="region of interest" description="Disordered" evidence="1">
    <location>
        <begin position="234"/>
        <end position="255"/>
    </location>
</feature>
<feature type="compositionally biased region" description="Low complexity" evidence="1">
    <location>
        <begin position="108"/>
        <end position="127"/>
    </location>
</feature>
<name>B0DJT0_LACBS</name>
<feature type="compositionally biased region" description="Basic residues" evidence="1">
    <location>
        <begin position="49"/>
        <end position="60"/>
    </location>
</feature>
<dbReference type="Proteomes" id="UP000001194">
    <property type="component" value="Unassembled WGS sequence"/>
</dbReference>
<feature type="compositionally biased region" description="Basic and acidic residues" evidence="1">
    <location>
        <begin position="62"/>
        <end position="101"/>
    </location>
</feature>
<dbReference type="InParanoid" id="B0DJT0"/>